<comment type="caution">
    <text evidence="2">The sequence shown here is derived from an EMBL/GenBank/DDBJ whole genome shotgun (WGS) entry which is preliminary data.</text>
</comment>
<dbReference type="OrthoDB" id="4261953at2"/>
<name>A0A4Y3R2C0_STRCI</name>
<dbReference type="EMBL" id="BJMM01000024">
    <property type="protein sequence ID" value="GEB51876.1"/>
    <property type="molecule type" value="Genomic_DNA"/>
</dbReference>
<proteinExistence type="predicted"/>
<feature type="compositionally biased region" description="Basic and acidic residues" evidence="1">
    <location>
        <begin position="92"/>
        <end position="104"/>
    </location>
</feature>
<protein>
    <recommendedName>
        <fullName evidence="4">Glycolipid-binding domain-containing protein</fullName>
    </recommendedName>
</protein>
<gene>
    <name evidence="2" type="ORF">SCA03_44270</name>
</gene>
<feature type="region of interest" description="Disordered" evidence="1">
    <location>
        <begin position="86"/>
        <end position="110"/>
    </location>
</feature>
<accession>A0A4Y3R2C0</accession>
<evidence type="ECO:0000313" key="2">
    <source>
        <dbReference type="EMBL" id="GEB51876.1"/>
    </source>
</evidence>
<evidence type="ECO:0000256" key="1">
    <source>
        <dbReference type="SAM" id="MobiDB-lite"/>
    </source>
</evidence>
<dbReference type="RefSeq" id="WP_141275584.1">
    <property type="nucleotide sequence ID" value="NZ_BJMM01000024.1"/>
</dbReference>
<sequence>MPRGTYSLYDPADRTPLGTERFHCAPGPHGWRYVSRLTGPTGEEHGSLDLTLDALARPLRLELRTRAWQIRGGVLDGVTWVRSAATDAQDAPARDRGRGLHDAQEGNATAHGFTGASPAFLIACAYLARPARGDPGTRLRLVAFTPPALAPRTVDRSWALTGTETHHTDTGPLTVDAYRVTDLETAEQHTVHLAGDVVLSAPGVELEDLDSPPSAFPTPPAH</sequence>
<evidence type="ECO:0008006" key="4">
    <source>
        <dbReference type="Google" id="ProtNLM"/>
    </source>
</evidence>
<dbReference type="AlphaFoldDB" id="A0A4Y3R2C0"/>
<organism evidence="2 3">
    <name type="scientific">Streptomyces cacaoi</name>
    <dbReference type="NCBI Taxonomy" id="1898"/>
    <lineage>
        <taxon>Bacteria</taxon>
        <taxon>Bacillati</taxon>
        <taxon>Actinomycetota</taxon>
        <taxon>Actinomycetes</taxon>
        <taxon>Kitasatosporales</taxon>
        <taxon>Streptomycetaceae</taxon>
        <taxon>Streptomyces</taxon>
    </lineage>
</organism>
<keyword evidence="3" id="KW-1185">Reference proteome</keyword>
<evidence type="ECO:0000313" key="3">
    <source>
        <dbReference type="Proteomes" id="UP000319210"/>
    </source>
</evidence>
<dbReference type="Proteomes" id="UP000319210">
    <property type="component" value="Unassembled WGS sequence"/>
</dbReference>
<reference evidence="2 3" key="1">
    <citation type="submission" date="2019-06" db="EMBL/GenBank/DDBJ databases">
        <title>Whole genome shotgun sequence of Streptomyces cacaoi subsp. cacaoi NBRC 12748.</title>
        <authorList>
            <person name="Hosoyama A."/>
            <person name="Uohara A."/>
            <person name="Ohji S."/>
            <person name="Ichikawa N."/>
        </authorList>
    </citation>
    <scope>NUCLEOTIDE SEQUENCE [LARGE SCALE GENOMIC DNA]</scope>
    <source>
        <strain evidence="2 3">NBRC 12748</strain>
    </source>
</reference>